<name>A0ABQ1JIB0_9FLAO</name>
<accession>A0ABQ1JIB0</accession>
<keyword evidence="2" id="KW-1185">Reference proteome</keyword>
<dbReference type="EMBL" id="BMJE01000002">
    <property type="protein sequence ID" value="GGB69683.1"/>
    <property type="molecule type" value="Genomic_DNA"/>
</dbReference>
<organism evidence="1 2">
    <name type="scientific">Flavobacterium suaedae</name>
    <dbReference type="NCBI Taxonomy" id="1767027"/>
    <lineage>
        <taxon>Bacteria</taxon>
        <taxon>Pseudomonadati</taxon>
        <taxon>Bacteroidota</taxon>
        <taxon>Flavobacteriia</taxon>
        <taxon>Flavobacteriales</taxon>
        <taxon>Flavobacteriaceae</taxon>
        <taxon>Flavobacterium</taxon>
    </lineage>
</organism>
<evidence type="ECO:0000313" key="1">
    <source>
        <dbReference type="EMBL" id="GGB69683.1"/>
    </source>
</evidence>
<evidence type="ECO:0000313" key="2">
    <source>
        <dbReference type="Proteomes" id="UP000615760"/>
    </source>
</evidence>
<protein>
    <submittedName>
        <fullName evidence="1">Uncharacterized protein</fullName>
    </submittedName>
</protein>
<proteinExistence type="predicted"/>
<comment type="caution">
    <text evidence="1">The sequence shown here is derived from an EMBL/GenBank/DDBJ whole genome shotgun (WGS) entry which is preliminary data.</text>
</comment>
<gene>
    <name evidence="1" type="ORF">GCM10007424_07070</name>
</gene>
<dbReference type="RefSeq" id="WP_188619873.1">
    <property type="nucleotide sequence ID" value="NZ_BMJE01000002.1"/>
</dbReference>
<reference evidence="2" key="1">
    <citation type="journal article" date="2019" name="Int. J. Syst. Evol. Microbiol.">
        <title>The Global Catalogue of Microorganisms (GCM) 10K type strain sequencing project: providing services to taxonomists for standard genome sequencing and annotation.</title>
        <authorList>
            <consortium name="The Broad Institute Genomics Platform"/>
            <consortium name="The Broad Institute Genome Sequencing Center for Infectious Disease"/>
            <person name="Wu L."/>
            <person name="Ma J."/>
        </authorList>
    </citation>
    <scope>NUCLEOTIDE SEQUENCE [LARGE SCALE GENOMIC DNA]</scope>
    <source>
        <strain evidence="2">CGMCC 1.15461</strain>
    </source>
</reference>
<dbReference type="Proteomes" id="UP000615760">
    <property type="component" value="Unassembled WGS sequence"/>
</dbReference>
<sequence>MKTLKLFNAVVAKESTQKPFVSEQGFIIESGALWAKKEIIKFYKDEKLDGYGLNKTFHKSWSKILFSSRENLLMEQIAHYISTYGSNFQSEIYIPEEVLNVPGLKVTFKVVKAYTKAEMTNKCLALLQSGIALKEETINDVLSVLADELGFKFTGNENIKNKEAVIKLADMYGVLPTDTMEFFRYIIYRATGESLLIKNDDAITAITESNYNPAVQLEQFGLEKMAEIFNRFKPLFLAFKPKCGKTINKITKLSKIHHKPLVVNPLNYVTSMLLSKADMHWLDNATPFALFKAISACYTRMNGQDAFLYRIRNGKSFVKKGDTKHVVWNNYQFLENYIKTRFNIAGKTFFMPYDVQFALPTSEKMYVGNIPTGTKFYGNALAVGVYWEDAWGARDIDVSGLNIGGKVGWNSAYNQANNLLYSGDITSAPNGAVEYLYAKRGLSMPTLIMSNVFSGSGNCEYKIIVGKGDSVNYNYMMDPNKLFAEVKCQSVEIGTVLGMLIPEGKRQSFVLLNFGSGNARVSGNSEVSLLATQALYQQWHNPLMFNNIIELLGGEIVTKEDEADYNFSLNKLEKDSFIKVFTDNDLK</sequence>